<evidence type="ECO:0000313" key="1">
    <source>
        <dbReference type="EMBL" id="DAF53542.1"/>
    </source>
</evidence>
<accession>A0A8S5SRF3</accession>
<protein>
    <submittedName>
        <fullName evidence="1">Uncharacterized protein</fullName>
    </submittedName>
</protein>
<organism evidence="1">
    <name type="scientific">Podoviridae sp. ctCi71</name>
    <dbReference type="NCBI Taxonomy" id="2827725"/>
    <lineage>
        <taxon>Viruses</taxon>
        <taxon>Duplodnaviria</taxon>
        <taxon>Heunggongvirae</taxon>
        <taxon>Uroviricota</taxon>
        <taxon>Caudoviricetes</taxon>
    </lineage>
</organism>
<proteinExistence type="predicted"/>
<name>A0A8S5SRF3_9CAUD</name>
<sequence length="73" mass="8352">MITAQWSCYNTCVFLSVDFRLGVTWVGLPRLRMPPTVNITIVAVVPYDFQLALTWDVSTPRDCGVILFSRRMI</sequence>
<reference evidence="1" key="1">
    <citation type="journal article" date="2021" name="Proc. Natl. Acad. Sci. U.S.A.">
        <title>A Catalog of Tens of Thousands of Viruses from Human Metagenomes Reveals Hidden Associations with Chronic Diseases.</title>
        <authorList>
            <person name="Tisza M.J."/>
            <person name="Buck C.B."/>
        </authorList>
    </citation>
    <scope>NUCLEOTIDE SEQUENCE</scope>
    <source>
        <strain evidence="1">CtCi71</strain>
    </source>
</reference>
<dbReference type="EMBL" id="BK032656">
    <property type="protein sequence ID" value="DAF53542.1"/>
    <property type="molecule type" value="Genomic_DNA"/>
</dbReference>